<dbReference type="WBParaSite" id="TMUE_3000012661.1">
    <property type="protein sequence ID" value="TMUE_3000012661.1"/>
    <property type="gene ID" value="WBGene00294927"/>
</dbReference>
<name>A0A5S6PZS6_TRIMR</name>
<dbReference type="AlphaFoldDB" id="A0A5S6PZS6"/>
<evidence type="ECO:0000256" key="1">
    <source>
        <dbReference type="SAM" id="MobiDB-lite"/>
    </source>
</evidence>
<reference evidence="3 4" key="3">
    <citation type="submission" date="2019-12" db="UniProtKB">
        <authorList>
            <consortium name="WormBaseParasite"/>
        </authorList>
    </citation>
    <scope>IDENTIFICATION</scope>
</reference>
<dbReference type="WBParaSite" id="TMUE_0000000473.1">
    <property type="protein sequence ID" value="TMUE_0000000473.1"/>
    <property type="gene ID" value="WBGene00296413"/>
</dbReference>
<evidence type="ECO:0000313" key="4">
    <source>
        <dbReference type="WBParaSite" id="TMUE_3000012661.1"/>
    </source>
</evidence>
<proteinExistence type="predicted"/>
<evidence type="ECO:0000313" key="2">
    <source>
        <dbReference type="Proteomes" id="UP000046395"/>
    </source>
</evidence>
<sequence>MTRCVEPASQDSNLNLASCQQVAPVGCGLLRRSTSGGTHWISTLQATLERTCETPVPLLRATFQEPLGTSVPGRPRSSAKKRGTRNGRESCARTPRPTTP</sequence>
<organism evidence="2 3">
    <name type="scientific">Trichuris muris</name>
    <name type="common">Mouse whipworm</name>
    <dbReference type="NCBI Taxonomy" id="70415"/>
    <lineage>
        <taxon>Eukaryota</taxon>
        <taxon>Metazoa</taxon>
        <taxon>Ecdysozoa</taxon>
        <taxon>Nematoda</taxon>
        <taxon>Enoplea</taxon>
        <taxon>Dorylaimia</taxon>
        <taxon>Trichinellida</taxon>
        <taxon>Trichuridae</taxon>
        <taxon>Trichuris</taxon>
    </lineage>
</organism>
<dbReference type="Proteomes" id="UP000046395">
    <property type="component" value="Unassembled WGS sequence"/>
</dbReference>
<protein>
    <submittedName>
        <fullName evidence="3 4">Uncharacterized protein</fullName>
    </submittedName>
</protein>
<evidence type="ECO:0000313" key="3">
    <source>
        <dbReference type="WBParaSite" id="TMUE_0000000473.1"/>
    </source>
</evidence>
<accession>A0A5S6PZS6</accession>
<feature type="region of interest" description="Disordered" evidence="1">
    <location>
        <begin position="60"/>
        <end position="100"/>
    </location>
</feature>
<reference evidence="2" key="1">
    <citation type="submission" date="2013-11" db="EMBL/GenBank/DDBJ databases">
        <authorList>
            <person name="Aslett M."/>
        </authorList>
    </citation>
    <scope>NUCLEOTIDE SEQUENCE [LARGE SCALE GENOMIC DNA]</scope>
    <source>
        <strain evidence="2">Edinburgh</strain>
    </source>
</reference>
<keyword evidence="2" id="KW-1185">Reference proteome</keyword>
<reference evidence="2" key="2">
    <citation type="submission" date="2014-03" db="EMBL/GenBank/DDBJ databases">
        <title>The whipworm genome and dual-species transcriptomics of an intimate host-pathogen interaction.</title>
        <authorList>
            <person name="Foth B.J."/>
            <person name="Tsai I.J."/>
            <person name="Reid A.J."/>
            <person name="Bancroft A.J."/>
            <person name="Nichol S."/>
            <person name="Tracey A."/>
            <person name="Holroyd N."/>
            <person name="Cotton J.A."/>
            <person name="Stanley E.J."/>
            <person name="Zarowiecki M."/>
            <person name="Liu J.Z."/>
            <person name="Huckvale T."/>
            <person name="Cooper P.J."/>
            <person name="Grencis R.K."/>
            <person name="Berriman M."/>
        </authorList>
    </citation>
    <scope>NUCLEOTIDE SEQUENCE [LARGE SCALE GENOMIC DNA]</scope>
    <source>
        <strain evidence="2">Edinburgh</strain>
    </source>
</reference>